<name>A0ABX8SA31_9ACTN</name>
<keyword evidence="1" id="KW-0560">Oxidoreductase</keyword>
<protein>
    <submittedName>
        <fullName evidence="4">NAD-dependent epimerase/dehydratase family protein</fullName>
    </submittedName>
</protein>
<sequence length="338" mass="36259">MNETVLVTGGTGFVGGWTVVELLRQGYPVRVTVRDLSKEPALRAAIATEVDPADRLEVVAADLMSDDGWPAAVAGCRTVLHVASPLTATRDEQKVIRPAVDGVRRILRAARDGGARRVVYTSSCDAVYYGHPPRTTPFDESDWTNVDGGPMSAYVKSKALAERAAWDLMANEGGDLELTSVNPIGIFGPALSASATSSLGLIQRLLSGTPPLCPDLWFGVVDVRDVVDLHLRAMQAPEAAGQRYIATSGEPVSMLDVARALKQHLGPAAKRVPTRKAPDALVRLIGRFNVEMGDLVPLLGERRAATSAKARRELDWQPRPWTEAITASGESLIRLGVV</sequence>
<gene>
    <name evidence="4" type="ORF">KV203_19085</name>
</gene>
<dbReference type="PANTHER" id="PTHR10366:SF564">
    <property type="entry name" value="STEROL-4-ALPHA-CARBOXYLATE 3-DEHYDROGENASE, DECARBOXYLATING"/>
    <property type="match status" value="1"/>
</dbReference>
<dbReference type="PANTHER" id="PTHR10366">
    <property type="entry name" value="NAD DEPENDENT EPIMERASE/DEHYDRATASE"/>
    <property type="match status" value="1"/>
</dbReference>
<reference evidence="4" key="1">
    <citation type="submission" date="2021-07" db="EMBL/GenBank/DDBJ databases">
        <title>Candidatus Kaistella beijingensis sp. nov. isolated from a municipal wastewater treatment plant is involved in sludge foaming.</title>
        <authorList>
            <person name="Song Y."/>
            <person name="Liu S.-J."/>
        </authorList>
    </citation>
    <scope>NUCLEOTIDE SEQUENCE</scope>
    <source>
        <strain evidence="4">DSM 43998</strain>
    </source>
</reference>
<dbReference type="Gene3D" id="3.40.50.720">
    <property type="entry name" value="NAD(P)-binding Rossmann-like Domain"/>
    <property type="match status" value="1"/>
</dbReference>
<dbReference type="Proteomes" id="UP000887023">
    <property type="component" value="Chromosome"/>
</dbReference>
<dbReference type="EMBL" id="CP079105">
    <property type="protein sequence ID" value="QXQ13847.1"/>
    <property type="molecule type" value="Genomic_DNA"/>
</dbReference>
<accession>A0ABX8SA31</accession>
<evidence type="ECO:0000313" key="5">
    <source>
        <dbReference type="Proteomes" id="UP000887023"/>
    </source>
</evidence>
<dbReference type="RefSeq" id="WP_066473462.1">
    <property type="nucleotide sequence ID" value="NZ_CBCRUZ010000006.1"/>
</dbReference>
<dbReference type="Pfam" id="PF01370">
    <property type="entry name" value="Epimerase"/>
    <property type="match status" value="1"/>
</dbReference>
<evidence type="ECO:0000256" key="2">
    <source>
        <dbReference type="ARBA" id="ARBA00023445"/>
    </source>
</evidence>
<dbReference type="InterPro" id="IPR036291">
    <property type="entry name" value="NAD(P)-bd_dom_sf"/>
</dbReference>
<evidence type="ECO:0000259" key="3">
    <source>
        <dbReference type="Pfam" id="PF01370"/>
    </source>
</evidence>
<proteinExistence type="inferred from homology"/>
<dbReference type="InterPro" id="IPR050425">
    <property type="entry name" value="NAD(P)_dehydrat-like"/>
</dbReference>
<dbReference type="InterPro" id="IPR001509">
    <property type="entry name" value="Epimerase_deHydtase"/>
</dbReference>
<organism evidence="4 5">
    <name type="scientific">Skermania pinensis</name>
    <dbReference type="NCBI Taxonomy" id="39122"/>
    <lineage>
        <taxon>Bacteria</taxon>
        <taxon>Bacillati</taxon>
        <taxon>Actinomycetota</taxon>
        <taxon>Actinomycetes</taxon>
        <taxon>Mycobacteriales</taxon>
        <taxon>Gordoniaceae</taxon>
        <taxon>Skermania</taxon>
    </lineage>
</organism>
<evidence type="ECO:0000256" key="1">
    <source>
        <dbReference type="ARBA" id="ARBA00023002"/>
    </source>
</evidence>
<feature type="domain" description="NAD-dependent epimerase/dehydratase" evidence="3">
    <location>
        <begin position="5"/>
        <end position="241"/>
    </location>
</feature>
<keyword evidence="5" id="KW-1185">Reference proteome</keyword>
<comment type="similarity">
    <text evidence="2">Belongs to the NAD(P)-dependent epimerase/dehydratase family. Dihydroflavonol-4-reductase subfamily.</text>
</comment>
<dbReference type="SUPFAM" id="SSF51735">
    <property type="entry name" value="NAD(P)-binding Rossmann-fold domains"/>
    <property type="match status" value="1"/>
</dbReference>
<evidence type="ECO:0000313" key="4">
    <source>
        <dbReference type="EMBL" id="QXQ13847.1"/>
    </source>
</evidence>